<evidence type="ECO:0000259" key="3">
    <source>
        <dbReference type="Pfam" id="PF15983"/>
    </source>
</evidence>
<dbReference type="Proteomes" id="UP000287101">
    <property type="component" value="Unassembled WGS sequence"/>
</dbReference>
<keyword evidence="2" id="KW-0732">Signal</keyword>
<feature type="compositionally biased region" description="Basic and acidic residues" evidence="1">
    <location>
        <begin position="46"/>
        <end position="79"/>
    </location>
</feature>
<reference evidence="4 5" key="1">
    <citation type="submission" date="2017-05" db="EMBL/GenBank/DDBJ databases">
        <title>Vagococcus spp. assemblies.</title>
        <authorList>
            <person name="Gulvik C.A."/>
        </authorList>
    </citation>
    <scope>NUCLEOTIDE SEQUENCE [LARGE SCALE GENOMIC DNA]</scope>
    <source>
        <strain evidence="4 5">CCUG 41755</strain>
    </source>
</reference>
<feature type="chain" id="PRO_5019073296" description="DUF4767 domain-containing protein" evidence="2">
    <location>
        <begin position="24"/>
        <end position="416"/>
    </location>
</feature>
<protein>
    <recommendedName>
        <fullName evidence="3">DUF4767 domain-containing protein</fullName>
    </recommendedName>
</protein>
<evidence type="ECO:0000256" key="2">
    <source>
        <dbReference type="SAM" id="SignalP"/>
    </source>
</evidence>
<dbReference type="RefSeq" id="WP_170167837.1">
    <property type="nucleotide sequence ID" value="NZ_CBCRYB010000002.1"/>
</dbReference>
<organism evidence="4 5">
    <name type="scientific">Vagococcus fessus</name>
    <dbReference type="NCBI Taxonomy" id="120370"/>
    <lineage>
        <taxon>Bacteria</taxon>
        <taxon>Bacillati</taxon>
        <taxon>Bacillota</taxon>
        <taxon>Bacilli</taxon>
        <taxon>Lactobacillales</taxon>
        <taxon>Enterococcaceae</taxon>
        <taxon>Vagococcus</taxon>
    </lineage>
</organism>
<sequence>MKKLLGTLLLATVLLTGCGSNDAQDSAKVKEQLANEKLKLEVEKAKAETKKAKAEAEKAVKEAKKETKENNNNDKEAKQKNNSTSAWTKEKSRQLADLMAKFGSVMGQEYDEAYPSGHEINYYGYHYPNDVAKNNFGLNGSAINMVTNDRAATDKNTYQIVGIYSDIDHIGFGGAHLYFFTLKDNQPHVLVTSQNQGNAENLLYFKESENQDLVSNFKSIADGNGHNFSGPAKSKKTAHTFSNDTKIAITNEFYVWATNQAKKGDMAITTLYFNHGAAGRGDWYAETPDGKMLVQDNKQNLPGGDAFPIDIIGGMLFFYALDGTIGHDDKINSGATADGYTLNLDKSLPASKYILGDNGTVYELKKAAGDGLSPGSGFTECNDDGSFNTEYPPTPLIVSEDSAAQTKLQELIAKYS</sequence>
<dbReference type="EMBL" id="NGJY01000001">
    <property type="protein sequence ID" value="RSU04772.1"/>
    <property type="molecule type" value="Genomic_DNA"/>
</dbReference>
<dbReference type="Pfam" id="PF15983">
    <property type="entry name" value="DUF4767"/>
    <property type="match status" value="1"/>
</dbReference>
<evidence type="ECO:0000256" key="1">
    <source>
        <dbReference type="SAM" id="MobiDB-lite"/>
    </source>
</evidence>
<keyword evidence="5" id="KW-1185">Reference proteome</keyword>
<evidence type="ECO:0000313" key="5">
    <source>
        <dbReference type="Proteomes" id="UP000287101"/>
    </source>
</evidence>
<dbReference type="AlphaFoldDB" id="A0A430AC23"/>
<proteinExistence type="predicted"/>
<dbReference type="PROSITE" id="PS51257">
    <property type="entry name" value="PROKAR_LIPOPROTEIN"/>
    <property type="match status" value="1"/>
</dbReference>
<gene>
    <name evidence="4" type="ORF">CBF31_01765</name>
</gene>
<evidence type="ECO:0000313" key="4">
    <source>
        <dbReference type="EMBL" id="RSU04772.1"/>
    </source>
</evidence>
<accession>A0A430AC23</accession>
<dbReference type="InterPro" id="IPR031927">
    <property type="entry name" value="DUF4767"/>
</dbReference>
<comment type="caution">
    <text evidence="4">The sequence shown here is derived from an EMBL/GenBank/DDBJ whole genome shotgun (WGS) entry which is preliminary data.</text>
</comment>
<feature type="signal peptide" evidence="2">
    <location>
        <begin position="1"/>
        <end position="23"/>
    </location>
</feature>
<feature type="domain" description="DUF4767" evidence="3">
    <location>
        <begin position="85"/>
        <end position="221"/>
    </location>
</feature>
<feature type="region of interest" description="Disordered" evidence="1">
    <location>
        <begin position="46"/>
        <end position="90"/>
    </location>
</feature>
<name>A0A430AC23_9ENTE</name>